<proteinExistence type="predicted"/>
<evidence type="ECO:0000313" key="2">
    <source>
        <dbReference type="EMBL" id="GGX02965.1"/>
    </source>
</evidence>
<evidence type="ECO:0000313" key="3">
    <source>
        <dbReference type="Proteomes" id="UP000620127"/>
    </source>
</evidence>
<dbReference type="NCBIfam" id="TIGR02532">
    <property type="entry name" value="IV_pilin_GFxxxE"/>
    <property type="match status" value="1"/>
</dbReference>
<keyword evidence="1" id="KW-0812">Transmembrane</keyword>
<dbReference type="RefSeq" id="WP_189344543.1">
    <property type="nucleotide sequence ID" value="NZ_BMYT01000001.1"/>
</dbReference>
<gene>
    <name evidence="2" type="ORF">GCM10011282_06350</name>
</gene>
<keyword evidence="1" id="KW-0472">Membrane</keyword>
<protein>
    <submittedName>
        <fullName evidence="2">MSHA biogenesis protein MshO</fullName>
    </submittedName>
</protein>
<dbReference type="EMBL" id="BMYT01000001">
    <property type="protein sequence ID" value="GGX02965.1"/>
    <property type="molecule type" value="Genomic_DNA"/>
</dbReference>
<organism evidence="2 3">
    <name type="scientific">Undibacterium macrobrachii</name>
    <dbReference type="NCBI Taxonomy" id="1119058"/>
    <lineage>
        <taxon>Bacteria</taxon>
        <taxon>Pseudomonadati</taxon>
        <taxon>Pseudomonadota</taxon>
        <taxon>Betaproteobacteria</taxon>
        <taxon>Burkholderiales</taxon>
        <taxon>Oxalobacteraceae</taxon>
        <taxon>Undibacterium</taxon>
    </lineage>
</organism>
<keyword evidence="1" id="KW-1133">Transmembrane helix</keyword>
<comment type="caution">
    <text evidence="2">The sequence shown here is derived from an EMBL/GenBank/DDBJ whole genome shotgun (WGS) entry which is preliminary data.</text>
</comment>
<dbReference type="InterPro" id="IPR012902">
    <property type="entry name" value="N_methyl_site"/>
</dbReference>
<name>A0ABQ2X779_9BURK</name>
<dbReference type="Gene3D" id="3.30.700.10">
    <property type="entry name" value="Glycoprotein, Type 4 Pilin"/>
    <property type="match status" value="1"/>
</dbReference>
<reference evidence="3" key="1">
    <citation type="journal article" date="2019" name="Int. J. Syst. Evol. Microbiol.">
        <title>The Global Catalogue of Microorganisms (GCM) 10K type strain sequencing project: providing services to taxonomists for standard genome sequencing and annotation.</title>
        <authorList>
            <consortium name="The Broad Institute Genomics Platform"/>
            <consortium name="The Broad Institute Genome Sequencing Center for Infectious Disease"/>
            <person name="Wu L."/>
            <person name="Ma J."/>
        </authorList>
    </citation>
    <scope>NUCLEOTIDE SEQUENCE [LARGE SCALE GENOMIC DNA]</scope>
    <source>
        <strain evidence="3">KCTC 23916</strain>
    </source>
</reference>
<dbReference type="Proteomes" id="UP000620127">
    <property type="component" value="Unassembled WGS sequence"/>
</dbReference>
<sequence length="278" mass="29297">MQISVSTYQRGFTLVEAIIVIVITGILAVVAASFISRPIEQYRDLSRRAELTESANSAIRRMSRDLHLALPNSVRQADTTCVEFLITKDGGRYRAAEPGNVMQFESTSGTQFDVIGPLNSAPQAGDFIVVYNLGIPGADAYQASYRGIVGAGSTNATINLSTAIQNPIESPAKRFFVLPGASPAVSFVCQGAGTDAGGNGTGRLYRVSNYAIVSALGTCPVLPANATQPLLAEHVSSCSFNYASGVTERSAVLSISLGLLRAGESVNLYQDVNISNVP</sequence>
<accession>A0ABQ2X779</accession>
<dbReference type="PROSITE" id="PS00409">
    <property type="entry name" value="PROKAR_NTER_METHYL"/>
    <property type="match status" value="1"/>
</dbReference>
<dbReference type="Pfam" id="PF07963">
    <property type="entry name" value="N_methyl"/>
    <property type="match status" value="1"/>
</dbReference>
<evidence type="ECO:0000256" key="1">
    <source>
        <dbReference type="SAM" id="Phobius"/>
    </source>
</evidence>
<dbReference type="InterPro" id="IPR045584">
    <property type="entry name" value="Pilin-like"/>
</dbReference>
<dbReference type="SUPFAM" id="SSF54523">
    <property type="entry name" value="Pili subunits"/>
    <property type="match status" value="1"/>
</dbReference>
<feature type="transmembrane region" description="Helical" evidence="1">
    <location>
        <begin position="12"/>
        <end position="35"/>
    </location>
</feature>
<keyword evidence="3" id="KW-1185">Reference proteome</keyword>